<evidence type="ECO:0000256" key="1">
    <source>
        <dbReference type="SAM" id="SignalP"/>
    </source>
</evidence>
<comment type="caution">
    <text evidence="3">The sequence shown here is derived from an EMBL/GenBank/DDBJ whole genome shotgun (WGS) entry which is preliminary data.</text>
</comment>
<feature type="chain" id="PRO_5024463317" evidence="1">
    <location>
        <begin position="19"/>
        <end position="249"/>
    </location>
</feature>
<dbReference type="InterPro" id="IPR027823">
    <property type="entry name" value="DUF4468"/>
</dbReference>
<feature type="domain" description="DUF4468" evidence="2">
    <location>
        <begin position="105"/>
        <end position="191"/>
    </location>
</feature>
<evidence type="ECO:0000313" key="4">
    <source>
        <dbReference type="Proteomes" id="UP000305517"/>
    </source>
</evidence>
<keyword evidence="1" id="KW-0732">Signal</keyword>
<proteinExistence type="predicted"/>
<name>A0A5R8WHE6_9BACT</name>
<dbReference type="EMBL" id="VAJM01000022">
    <property type="protein sequence ID" value="TLM87408.1"/>
    <property type="molecule type" value="Genomic_DNA"/>
</dbReference>
<protein>
    <submittedName>
        <fullName evidence="3">DUF4468 domain-containing protein</fullName>
    </submittedName>
</protein>
<dbReference type="OrthoDB" id="875635at2"/>
<keyword evidence="4" id="KW-1185">Reference proteome</keyword>
<organism evidence="3 4">
    <name type="scientific">Hymenobacter jeollabukensis</name>
    <dbReference type="NCBI Taxonomy" id="2025313"/>
    <lineage>
        <taxon>Bacteria</taxon>
        <taxon>Pseudomonadati</taxon>
        <taxon>Bacteroidota</taxon>
        <taxon>Cytophagia</taxon>
        <taxon>Cytophagales</taxon>
        <taxon>Hymenobacteraceae</taxon>
        <taxon>Hymenobacter</taxon>
    </lineage>
</organism>
<evidence type="ECO:0000313" key="3">
    <source>
        <dbReference type="EMBL" id="TLM87408.1"/>
    </source>
</evidence>
<dbReference type="Pfam" id="PF14730">
    <property type="entry name" value="DUF4468"/>
    <property type="match status" value="1"/>
</dbReference>
<dbReference type="Gene3D" id="3.30.530.80">
    <property type="match status" value="1"/>
</dbReference>
<feature type="signal peptide" evidence="1">
    <location>
        <begin position="1"/>
        <end position="18"/>
    </location>
</feature>
<dbReference type="Proteomes" id="UP000305517">
    <property type="component" value="Unassembled WGS sequence"/>
</dbReference>
<accession>A0A5R8WHE6</accession>
<sequence length="249" mass="28104">MRLFCLLLLVGGTLPVAAQDFYDPLMPGEYELSTSAVSLYRSPTDTLRPLSTVYMPQKLQLIGRTGRWAVGSFGRKLFYVPARQVQRLPAALTLPREAGTGLVSYAGEVEVPGLSKAELYSRAENWYKQNFTSEKAVLRTQDQEAGLLLGRAWQQVPVAEVLMVTFVYQLWYDVRVEVQDGKFRYTVSAFEVDYVPKARIHRSYTVESVLAEHYPRAASAAQYKQFVKIHETAEAAVTSLHNAIRYGLR</sequence>
<evidence type="ECO:0000259" key="2">
    <source>
        <dbReference type="Pfam" id="PF14730"/>
    </source>
</evidence>
<reference evidence="3 4" key="1">
    <citation type="submission" date="2019-05" db="EMBL/GenBank/DDBJ databases">
        <title>Hymenobacter edaphi sp. nov., isolated from abandoned arsenic-contaminated farmland soil.</title>
        <authorList>
            <person name="Nie L."/>
        </authorList>
    </citation>
    <scope>NUCLEOTIDE SEQUENCE [LARGE SCALE GENOMIC DNA]</scope>
    <source>
        <strain evidence="3 4">1-3-3-8</strain>
    </source>
</reference>
<dbReference type="AlphaFoldDB" id="A0A5R8WHE6"/>
<gene>
    <name evidence="3" type="ORF">FDY95_25780</name>
</gene>